<keyword evidence="6" id="KW-0547">Nucleotide-binding</keyword>
<dbReference type="KEGG" id="smo:SELMODRAFT_119009"/>
<dbReference type="HOGENOM" id="CLU_013528_0_2_1"/>
<evidence type="ECO:0000313" key="14">
    <source>
        <dbReference type="Proteomes" id="UP000001514"/>
    </source>
</evidence>
<dbReference type="Proteomes" id="UP000001514">
    <property type="component" value="Unassembled WGS sequence"/>
</dbReference>
<evidence type="ECO:0000256" key="1">
    <source>
        <dbReference type="ARBA" id="ARBA00001947"/>
    </source>
</evidence>
<organism evidence="14">
    <name type="scientific">Selaginella moellendorffii</name>
    <name type="common">Spikemoss</name>
    <dbReference type="NCBI Taxonomy" id="88036"/>
    <lineage>
        <taxon>Eukaryota</taxon>
        <taxon>Viridiplantae</taxon>
        <taxon>Streptophyta</taxon>
        <taxon>Embryophyta</taxon>
        <taxon>Tracheophyta</taxon>
        <taxon>Lycopodiopsida</taxon>
        <taxon>Selaginellales</taxon>
        <taxon>Selaginellaceae</taxon>
        <taxon>Selaginella</taxon>
    </lineage>
</organism>
<dbReference type="GO" id="GO:0005524">
    <property type="term" value="F:ATP binding"/>
    <property type="evidence" value="ECO:0000318"/>
    <property type="project" value="GO_Central"/>
</dbReference>
<evidence type="ECO:0000259" key="12">
    <source>
        <dbReference type="Pfam" id="PF01406"/>
    </source>
</evidence>
<dbReference type="Gene3D" id="3.40.50.620">
    <property type="entry name" value="HUPs"/>
    <property type="match status" value="1"/>
</dbReference>
<dbReference type="InterPro" id="IPR009080">
    <property type="entry name" value="tRNAsynth_Ia_anticodon-bd"/>
</dbReference>
<dbReference type="PRINTS" id="PR00983">
    <property type="entry name" value="TRNASYNTHCYS"/>
</dbReference>
<gene>
    <name evidence="13" type="ORF">SELMODRAFT_119009</name>
</gene>
<dbReference type="SUPFAM" id="SSF52374">
    <property type="entry name" value="Nucleotidylyl transferase"/>
    <property type="match status" value="1"/>
</dbReference>
<dbReference type="EC" id="6.1.1.16" evidence="3"/>
<evidence type="ECO:0000256" key="4">
    <source>
        <dbReference type="ARBA" id="ARBA00022598"/>
    </source>
</evidence>
<keyword evidence="7" id="KW-0862">Zinc</keyword>
<proteinExistence type="inferred from homology"/>
<protein>
    <recommendedName>
        <fullName evidence="3">cysteine--tRNA ligase</fullName>
        <ecNumber evidence="3">6.1.1.16</ecNumber>
    </recommendedName>
    <alternativeName>
        <fullName evidence="11">Cysteinyl-tRNA synthetase</fullName>
    </alternativeName>
</protein>
<evidence type="ECO:0000256" key="5">
    <source>
        <dbReference type="ARBA" id="ARBA00022723"/>
    </source>
</evidence>
<dbReference type="SUPFAM" id="SSF47323">
    <property type="entry name" value="Anticodon-binding domain of a subclass of class I aminoacyl-tRNA synthetases"/>
    <property type="match status" value="1"/>
</dbReference>
<evidence type="ECO:0000256" key="11">
    <source>
        <dbReference type="ARBA" id="ARBA00031499"/>
    </source>
</evidence>
<dbReference type="GO" id="GO:0004817">
    <property type="term" value="F:cysteine-tRNA ligase activity"/>
    <property type="evidence" value="ECO:0000318"/>
    <property type="project" value="GO_Central"/>
</dbReference>
<dbReference type="FunFam" id="3.40.50.620:FF:000009">
    <property type="entry name" value="Cysteine--tRNA ligase"/>
    <property type="match status" value="1"/>
</dbReference>
<dbReference type="AlphaFoldDB" id="D8SJX9"/>
<dbReference type="HAMAP" id="MF_00041">
    <property type="entry name" value="Cys_tRNA_synth"/>
    <property type="match status" value="1"/>
</dbReference>
<dbReference type="STRING" id="88036.D8SJX9"/>
<dbReference type="GO" id="GO:0005737">
    <property type="term" value="C:cytoplasm"/>
    <property type="evidence" value="ECO:0000318"/>
    <property type="project" value="GO_Central"/>
</dbReference>
<evidence type="ECO:0000313" key="13">
    <source>
        <dbReference type="EMBL" id="EFJ15129.1"/>
    </source>
</evidence>
<dbReference type="Gramene" id="EFJ15129">
    <property type="protein sequence ID" value="EFJ15129"/>
    <property type="gene ID" value="SELMODRAFT_119009"/>
</dbReference>
<dbReference type="eggNOG" id="KOG2007">
    <property type="taxonomic scope" value="Eukaryota"/>
</dbReference>
<dbReference type="GO" id="GO:0006423">
    <property type="term" value="P:cysteinyl-tRNA aminoacylation"/>
    <property type="evidence" value="ECO:0000318"/>
    <property type="project" value="GO_Central"/>
</dbReference>
<dbReference type="PANTHER" id="PTHR10890">
    <property type="entry name" value="CYSTEINYL-TRNA SYNTHETASE"/>
    <property type="match status" value="1"/>
</dbReference>
<keyword evidence="4" id="KW-0436">Ligase</keyword>
<feature type="domain" description="tRNA synthetases class I catalytic" evidence="12">
    <location>
        <begin position="12"/>
        <end position="309"/>
    </location>
</feature>
<evidence type="ECO:0000256" key="10">
    <source>
        <dbReference type="ARBA" id="ARBA00023146"/>
    </source>
</evidence>
<dbReference type="InterPro" id="IPR024909">
    <property type="entry name" value="Cys-tRNA/MSH_ligase"/>
</dbReference>
<dbReference type="Pfam" id="PF01406">
    <property type="entry name" value="tRNA-synt_1e"/>
    <property type="match status" value="1"/>
</dbReference>
<accession>D8SJX9</accession>
<dbReference type="InterPro" id="IPR032678">
    <property type="entry name" value="tRNA-synt_1_cat_dom"/>
</dbReference>
<sequence length="502" mass="57104">MSREKEVFRPRIPGKLSMYVCGVTAYDYSHIGHARVYVFFDVLYRYFPFMGYEVTYVRNFTDIDDKIIKRANDLGDDPIELSNRFCDEFHRDMASLRCLAPSLEPRVSRNIDQIIKMISQILENGYGYVLDNGDVYFSLDKFVPAFPDSYGRLSGRKLDDNRAGERVAVDDRKLNPGDFVLWKANGEPSWESPWGAGRPGWHIECSAMSGATLGSSFDIHGGGMDLIFPHHENEIVQSRAACHESNVTYWMHNGFVTVDSEKMSKSLGNFFTIREVFELYHPLALRWFLLCTHYRSPINYSESQLQNASQRLFYLYQTLFDAKRCVEGSQKEEKSYVVSQKAAEIAKALRLSLRSSLADDLNTPVTIGALSEPLKLMNELLHSKKGRKDKSRYSSLDLLRLEVEQALEVLGFSVADYSQALITQLFLSQVLEELRSKALKRAGLTEDELLLQIHERAAARASKDFGKSDEIRDKLSSLGISLMDGGGDETLWRPSVTSEECF</sequence>
<dbReference type="CDD" id="cd00672">
    <property type="entry name" value="CysRS_core"/>
    <property type="match status" value="1"/>
</dbReference>
<evidence type="ECO:0000256" key="8">
    <source>
        <dbReference type="ARBA" id="ARBA00022840"/>
    </source>
</evidence>
<dbReference type="Gene3D" id="1.20.120.1910">
    <property type="entry name" value="Cysteine-tRNA ligase, C-terminal anti-codon recognition domain"/>
    <property type="match status" value="1"/>
</dbReference>
<evidence type="ECO:0000256" key="3">
    <source>
        <dbReference type="ARBA" id="ARBA00012832"/>
    </source>
</evidence>
<keyword evidence="10" id="KW-0030">Aminoacyl-tRNA synthetase</keyword>
<keyword evidence="14" id="KW-1185">Reference proteome</keyword>
<keyword evidence="5" id="KW-0479">Metal-binding</keyword>
<dbReference type="NCBIfam" id="TIGR00435">
    <property type="entry name" value="cysS"/>
    <property type="match status" value="1"/>
</dbReference>
<keyword evidence="9" id="KW-0648">Protein biosynthesis</keyword>
<keyword evidence="8" id="KW-0067">ATP-binding</keyword>
<name>D8SJX9_SELML</name>
<reference evidence="13 14" key="1">
    <citation type="journal article" date="2011" name="Science">
        <title>The Selaginella genome identifies genetic changes associated with the evolution of vascular plants.</title>
        <authorList>
            <person name="Banks J.A."/>
            <person name="Nishiyama T."/>
            <person name="Hasebe M."/>
            <person name="Bowman J.L."/>
            <person name="Gribskov M."/>
            <person name="dePamphilis C."/>
            <person name="Albert V.A."/>
            <person name="Aono N."/>
            <person name="Aoyama T."/>
            <person name="Ambrose B.A."/>
            <person name="Ashton N.W."/>
            <person name="Axtell M.J."/>
            <person name="Barker E."/>
            <person name="Barker M.S."/>
            <person name="Bennetzen J.L."/>
            <person name="Bonawitz N.D."/>
            <person name="Chapple C."/>
            <person name="Cheng C."/>
            <person name="Correa L.G."/>
            <person name="Dacre M."/>
            <person name="DeBarry J."/>
            <person name="Dreyer I."/>
            <person name="Elias M."/>
            <person name="Engstrom E.M."/>
            <person name="Estelle M."/>
            <person name="Feng L."/>
            <person name="Finet C."/>
            <person name="Floyd S.K."/>
            <person name="Frommer W.B."/>
            <person name="Fujita T."/>
            <person name="Gramzow L."/>
            <person name="Gutensohn M."/>
            <person name="Harholt J."/>
            <person name="Hattori M."/>
            <person name="Heyl A."/>
            <person name="Hirai T."/>
            <person name="Hiwatashi Y."/>
            <person name="Ishikawa M."/>
            <person name="Iwata M."/>
            <person name="Karol K.G."/>
            <person name="Koehler B."/>
            <person name="Kolukisaoglu U."/>
            <person name="Kubo M."/>
            <person name="Kurata T."/>
            <person name="Lalonde S."/>
            <person name="Li K."/>
            <person name="Li Y."/>
            <person name="Litt A."/>
            <person name="Lyons E."/>
            <person name="Manning G."/>
            <person name="Maruyama T."/>
            <person name="Michael T.P."/>
            <person name="Mikami K."/>
            <person name="Miyazaki S."/>
            <person name="Morinaga S."/>
            <person name="Murata T."/>
            <person name="Mueller-Roeber B."/>
            <person name="Nelson D.R."/>
            <person name="Obara M."/>
            <person name="Oguri Y."/>
            <person name="Olmstead R.G."/>
            <person name="Onodera N."/>
            <person name="Petersen B.L."/>
            <person name="Pils B."/>
            <person name="Prigge M."/>
            <person name="Rensing S.A."/>
            <person name="Riano-Pachon D.M."/>
            <person name="Roberts A.W."/>
            <person name="Sato Y."/>
            <person name="Scheller H.V."/>
            <person name="Schulz B."/>
            <person name="Schulz C."/>
            <person name="Shakirov E.V."/>
            <person name="Shibagaki N."/>
            <person name="Shinohara N."/>
            <person name="Shippen D.E."/>
            <person name="Soerensen I."/>
            <person name="Sotooka R."/>
            <person name="Sugimoto N."/>
            <person name="Sugita M."/>
            <person name="Sumikawa N."/>
            <person name="Tanurdzic M."/>
            <person name="Theissen G."/>
            <person name="Ulvskov P."/>
            <person name="Wakazuki S."/>
            <person name="Weng J.K."/>
            <person name="Willats W.W."/>
            <person name="Wipf D."/>
            <person name="Wolf P.G."/>
            <person name="Yang L."/>
            <person name="Zimmer A.D."/>
            <person name="Zhu Q."/>
            <person name="Mitros T."/>
            <person name="Hellsten U."/>
            <person name="Loque D."/>
            <person name="Otillar R."/>
            <person name="Salamov A."/>
            <person name="Schmutz J."/>
            <person name="Shapiro H."/>
            <person name="Lindquist E."/>
            <person name="Lucas S."/>
            <person name="Rokhsar D."/>
            <person name="Grigoriev I.V."/>
        </authorList>
    </citation>
    <scope>NUCLEOTIDE SEQUENCE [LARGE SCALE GENOMIC DNA]</scope>
</reference>
<dbReference type="GO" id="GO:0046872">
    <property type="term" value="F:metal ion binding"/>
    <property type="evidence" value="ECO:0007669"/>
    <property type="project" value="UniProtKB-KW"/>
</dbReference>
<evidence type="ECO:0000256" key="6">
    <source>
        <dbReference type="ARBA" id="ARBA00022741"/>
    </source>
</evidence>
<dbReference type="EMBL" id="GL377624">
    <property type="protein sequence ID" value="EFJ15129.1"/>
    <property type="molecule type" value="Genomic_DNA"/>
</dbReference>
<comment type="similarity">
    <text evidence="2">Belongs to the class-I aminoacyl-tRNA synthetase family.</text>
</comment>
<dbReference type="OMA" id="IMRWPSP"/>
<comment type="cofactor">
    <cofactor evidence="1">
        <name>Zn(2+)</name>
        <dbReference type="ChEBI" id="CHEBI:29105"/>
    </cofactor>
</comment>
<dbReference type="PANTHER" id="PTHR10890:SF25">
    <property type="entry name" value="CYSTEINE--TRNA LIGASE, CHLOROPLASTIC_MITOCHONDRIAL"/>
    <property type="match status" value="1"/>
</dbReference>
<dbReference type="InterPro" id="IPR014729">
    <property type="entry name" value="Rossmann-like_a/b/a_fold"/>
</dbReference>
<dbReference type="FunCoup" id="D8SJX9">
    <property type="interactions" value="4386"/>
</dbReference>
<evidence type="ECO:0000256" key="9">
    <source>
        <dbReference type="ARBA" id="ARBA00022917"/>
    </source>
</evidence>
<evidence type="ECO:0000256" key="7">
    <source>
        <dbReference type="ARBA" id="ARBA00022833"/>
    </source>
</evidence>
<dbReference type="InParanoid" id="D8SJX9"/>
<evidence type="ECO:0000256" key="2">
    <source>
        <dbReference type="ARBA" id="ARBA00005594"/>
    </source>
</evidence>
<dbReference type="InterPro" id="IPR015803">
    <property type="entry name" value="Cys-tRNA-ligase"/>
</dbReference>